<evidence type="ECO:0000313" key="2">
    <source>
        <dbReference type="Proteomes" id="UP000681162"/>
    </source>
</evidence>
<gene>
    <name evidence="1" type="ORF">J41TS12_23970</name>
</gene>
<dbReference type="AlphaFoldDB" id="A0A919XQS0"/>
<comment type="caution">
    <text evidence="1">The sequence shown here is derived from an EMBL/GenBank/DDBJ whole genome shotgun (WGS) entry which is preliminary data.</text>
</comment>
<dbReference type="Proteomes" id="UP000681162">
    <property type="component" value="Unassembled WGS sequence"/>
</dbReference>
<reference evidence="1 2" key="1">
    <citation type="submission" date="2021-03" db="EMBL/GenBank/DDBJ databases">
        <title>Antimicrobial resistance genes in bacteria isolated from Japanese honey, and their potential for conferring macrolide and lincosamide resistance in the American foulbrood pathogen Paenibacillus larvae.</title>
        <authorList>
            <person name="Okamoto M."/>
            <person name="Kumagai M."/>
            <person name="Kanamori H."/>
            <person name="Takamatsu D."/>
        </authorList>
    </citation>
    <scope>NUCLEOTIDE SEQUENCE [LARGE SCALE GENOMIC DNA]</scope>
    <source>
        <strain evidence="1 2">J41TS12</strain>
    </source>
</reference>
<dbReference type="EMBL" id="BORR01000007">
    <property type="protein sequence ID" value="GIO37536.1"/>
    <property type="molecule type" value="Genomic_DNA"/>
</dbReference>
<evidence type="ECO:0000313" key="1">
    <source>
        <dbReference type="EMBL" id="GIO37536.1"/>
    </source>
</evidence>
<keyword evidence="2" id="KW-1185">Reference proteome</keyword>
<proteinExistence type="predicted"/>
<protein>
    <submittedName>
        <fullName evidence="1">Uncharacterized protein</fullName>
    </submittedName>
</protein>
<sequence length="59" mass="6876">MVSVSLIALLTVRLQPNELLKTLKGRSPNYRVAWHEVTICSFIRAKRGDLFPARRVYYK</sequence>
<name>A0A919XQS0_9BACL</name>
<accession>A0A919XQS0</accession>
<organism evidence="1 2">
    <name type="scientific">Paenibacillus antibioticophila</name>
    <dbReference type="NCBI Taxonomy" id="1274374"/>
    <lineage>
        <taxon>Bacteria</taxon>
        <taxon>Bacillati</taxon>
        <taxon>Bacillota</taxon>
        <taxon>Bacilli</taxon>
        <taxon>Bacillales</taxon>
        <taxon>Paenibacillaceae</taxon>
        <taxon>Paenibacillus</taxon>
    </lineage>
</organism>